<evidence type="ECO:0000256" key="4">
    <source>
        <dbReference type="ARBA" id="ARBA00016961"/>
    </source>
</evidence>
<keyword evidence="7 14" id="KW-0274">FAD</keyword>
<evidence type="ECO:0000256" key="1">
    <source>
        <dbReference type="ARBA" id="ARBA00004496"/>
    </source>
</evidence>
<evidence type="ECO:0000259" key="17">
    <source>
        <dbReference type="Pfam" id="PF02852"/>
    </source>
</evidence>
<reference evidence="19 20" key="1">
    <citation type="journal article" date="2004" name="Nucleic Acids Res.">
        <title>Unique features revealed by the genome sequence of Acinetobacter sp. ADP1, a versatile and naturally transformation competent bacterium.</title>
        <authorList>
            <person name="Barbe V."/>
            <person name="Vallenet D."/>
            <person name="Fonknechten N."/>
            <person name="Kreimeyer A."/>
            <person name="Oztas S."/>
            <person name="Labarre L."/>
            <person name="Cruveiller S."/>
            <person name="Robert C."/>
            <person name="Duprat S."/>
            <person name="Wincker P."/>
            <person name="Ornston L.N."/>
            <person name="Weissenbach J."/>
            <person name="Marliere P."/>
            <person name="Cohen G.N."/>
            <person name="Medigue C."/>
        </authorList>
    </citation>
    <scope>NUCLEOTIDE SEQUENCE [LARGE SCALE GENOMIC DNA]</scope>
    <source>
        <strain evidence="20">ATCC 33305 / BD413 / ADP1</strain>
    </source>
</reference>
<dbReference type="eggNOG" id="COG1249">
    <property type="taxonomic scope" value="Bacteria"/>
</dbReference>
<dbReference type="InterPro" id="IPR050151">
    <property type="entry name" value="Class-I_Pyr_Nuc-Dis_Oxidored"/>
</dbReference>
<evidence type="ECO:0000256" key="15">
    <source>
        <dbReference type="PIRSR" id="PIRSR000350-4"/>
    </source>
</evidence>
<evidence type="ECO:0000256" key="6">
    <source>
        <dbReference type="ARBA" id="ARBA00022630"/>
    </source>
</evidence>
<keyword evidence="6 16" id="KW-0285">Flavoprotein</keyword>
<dbReference type="PANTHER" id="PTHR22912">
    <property type="entry name" value="DISULFIDE OXIDOREDUCTASE"/>
    <property type="match status" value="1"/>
</dbReference>
<feature type="binding site" evidence="14">
    <location>
        <position position="313"/>
    </location>
    <ligand>
        <name>FAD</name>
        <dbReference type="ChEBI" id="CHEBI:57692"/>
    </ligand>
</feature>
<accession>Q6FDE8</accession>
<dbReference type="Gene3D" id="3.50.50.60">
    <property type="entry name" value="FAD/NAD(P)-binding domain"/>
    <property type="match status" value="2"/>
</dbReference>
<dbReference type="GO" id="GO:0006103">
    <property type="term" value="P:2-oxoglutarate metabolic process"/>
    <property type="evidence" value="ECO:0007669"/>
    <property type="project" value="TreeGrafter"/>
</dbReference>
<dbReference type="PROSITE" id="PS00076">
    <property type="entry name" value="PYRIDINE_REDOX_1"/>
    <property type="match status" value="1"/>
</dbReference>
<dbReference type="GO" id="GO:0004148">
    <property type="term" value="F:dihydrolipoyl dehydrogenase (NADH) activity"/>
    <property type="evidence" value="ECO:0007669"/>
    <property type="project" value="UniProtKB-EC"/>
</dbReference>
<evidence type="ECO:0000256" key="5">
    <source>
        <dbReference type="ARBA" id="ARBA00022490"/>
    </source>
</evidence>
<protein>
    <recommendedName>
        <fullName evidence="4 16">Dihydrolipoyl dehydrogenase</fullName>
        <ecNumber evidence="3 16">1.8.1.4</ecNumber>
    </recommendedName>
</protein>
<evidence type="ECO:0000256" key="13">
    <source>
        <dbReference type="PIRSR" id="PIRSR000350-2"/>
    </source>
</evidence>
<feature type="active site" description="Proton acceptor" evidence="13">
    <location>
        <position position="447"/>
    </location>
</feature>
<keyword evidence="10" id="KW-1015">Disulfide bond</keyword>
<evidence type="ECO:0000256" key="3">
    <source>
        <dbReference type="ARBA" id="ARBA00012608"/>
    </source>
</evidence>
<dbReference type="InterPro" id="IPR016156">
    <property type="entry name" value="FAD/NAD-linked_Rdtase_dimer_sf"/>
</dbReference>
<dbReference type="GO" id="GO:0050660">
    <property type="term" value="F:flavin adenine dinucleotide binding"/>
    <property type="evidence" value="ECO:0007669"/>
    <property type="project" value="InterPro"/>
</dbReference>
<dbReference type="FunFam" id="3.30.390.30:FF:000001">
    <property type="entry name" value="Dihydrolipoyl dehydrogenase"/>
    <property type="match status" value="1"/>
</dbReference>
<dbReference type="PRINTS" id="PR00368">
    <property type="entry name" value="FADPNR"/>
</dbReference>
<dbReference type="InterPro" id="IPR006258">
    <property type="entry name" value="Lipoamide_DH"/>
</dbReference>
<dbReference type="InterPro" id="IPR004099">
    <property type="entry name" value="Pyr_nucl-diS_OxRdtase_dimer"/>
</dbReference>
<organism evidence="19 20">
    <name type="scientific">Acinetobacter baylyi (strain ATCC 33305 / BD413 / ADP1)</name>
    <dbReference type="NCBI Taxonomy" id="62977"/>
    <lineage>
        <taxon>Bacteria</taxon>
        <taxon>Pseudomonadati</taxon>
        <taxon>Pseudomonadota</taxon>
        <taxon>Gammaproteobacteria</taxon>
        <taxon>Moraxellales</taxon>
        <taxon>Moraxellaceae</taxon>
        <taxon>Acinetobacter</taxon>
    </lineage>
</organism>
<keyword evidence="9 14" id="KW-0520">NAD</keyword>
<evidence type="ECO:0000256" key="16">
    <source>
        <dbReference type="RuleBase" id="RU003692"/>
    </source>
</evidence>
<dbReference type="Pfam" id="PF02852">
    <property type="entry name" value="Pyr_redox_dim"/>
    <property type="match status" value="1"/>
</dbReference>
<dbReference type="STRING" id="202950.GCA_001485005_01342"/>
<dbReference type="Pfam" id="PF07992">
    <property type="entry name" value="Pyr_redox_2"/>
    <property type="match status" value="1"/>
</dbReference>
<evidence type="ECO:0000256" key="12">
    <source>
        <dbReference type="ARBA" id="ARBA00049187"/>
    </source>
</evidence>
<dbReference type="EC" id="1.8.1.4" evidence="3 16"/>
<dbReference type="PRINTS" id="PR00411">
    <property type="entry name" value="PNDRDTASEI"/>
</dbReference>
<evidence type="ECO:0000256" key="11">
    <source>
        <dbReference type="ARBA" id="ARBA00023284"/>
    </source>
</evidence>
<gene>
    <name evidence="19" type="primary">acoL</name>
    <name evidence="19" type="ordered locus">ACIAD1020</name>
</gene>
<keyword evidence="14" id="KW-0547">Nucleotide-binding</keyword>
<comment type="cofactor">
    <cofactor evidence="14 16">
        <name>FAD</name>
        <dbReference type="ChEBI" id="CHEBI:57692"/>
    </cofactor>
    <text evidence="14 16">Binds 1 FAD per subunit.</text>
</comment>
<evidence type="ECO:0000313" key="19">
    <source>
        <dbReference type="EMBL" id="CAG67910.1"/>
    </source>
</evidence>
<comment type="similarity">
    <text evidence="2 16">Belongs to the class-I pyridine nucleotide-disulfide oxidoreductase family.</text>
</comment>
<name>Q6FDE8_ACIAD</name>
<comment type="subcellular location">
    <subcellularLocation>
        <location evidence="1">Cytoplasm</location>
    </subcellularLocation>
</comment>
<dbReference type="InterPro" id="IPR023753">
    <property type="entry name" value="FAD/NAD-binding_dom"/>
</dbReference>
<dbReference type="NCBIfam" id="TIGR01350">
    <property type="entry name" value="lipoamide_DH"/>
    <property type="match status" value="1"/>
</dbReference>
<feature type="binding site" evidence="14">
    <location>
        <position position="273"/>
    </location>
    <ligand>
        <name>NAD(+)</name>
        <dbReference type="ChEBI" id="CHEBI:57540"/>
    </ligand>
</feature>
<feature type="binding site" evidence="14">
    <location>
        <position position="54"/>
    </location>
    <ligand>
        <name>FAD</name>
        <dbReference type="ChEBI" id="CHEBI:57692"/>
    </ligand>
</feature>
<dbReference type="GO" id="GO:0005737">
    <property type="term" value="C:cytoplasm"/>
    <property type="evidence" value="ECO:0007669"/>
    <property type="project" value="UniProtKB-SubCell"/>
</dbReference>
<dbReference type="KEGG" id="aci:ACIAD1020"/>
<sequence>MSMSDTQFDLVVIGAGPGGYVAAIRAAQLGLKTAIVEATHLGGICLNWGCIPTKALLAGAELAHQFKHASQFGFELGDINFDLSKLVQHSRQVSAQLVQGIEHLLRKNQVSVFYAKARFIAKERLELVDAQQQKQMIRAPHIIVATGAHAASLPQIPVDGDYVWSYKEALQPKQLPKSLLVIGSGAIGSEFASLYQDLGSQVTLLDLARQILPTEDHEVAQYVRKQFEQKGMRILTESTVQHLEVCEGKVHCEIHDPSGVQSLSFDHVLSAVGVKPNTQNLGLEQLGVALTNGFIQTDEWCRTNVVGIYAIGDVAGAPCLAHKASHEAILCVEKIAGIADVHPLNRLQIPGCIFTHPQVASIGLTEQQAKAEGKQIHIGKFPMSANGKAIALGQTAGFVKTIVDVESGELLGAHMVGHEVTEQIQGYAIAQALEATDEHLAQVIFPHPTLSEAMHESILASMQRAIHI</sequence>
<dbReference type="PIRSF" id="PIRSF000350">
    <property type="entry name" value="Mercury_reductase_MerA"/>
    <property type="match status" value="1"/>
</dbReference>
<dbReference type="PANTHER" id="PTHR22912:SF217">
    <property type="entry name" value="DIHYDROLIPOYL DEHYDROGENASE"/>
    <property type="match status" value="1"/>
</dbReference>
<comment type="miscellaneous">
    <text evidence="16">The active site is a redox-active disulfide bond.</text>
</comment>
<dbReference type="Gene3D" id="3.30.390.30">
    <property type="match status" value="1"/>
</dbReference>
<evidence type="ECO:0000256" key="14">
    <source>
        <dbReference type="PIRSR" id="PIRSR000350-3"/>
    </source>
</evidence>
<evidence type="ECO:0000256" key="10">
    <source>
        <dbReference type="ARBA" id="ARBA00023157"/>
    </source>
</evidence>
<dbReference type="Proteomes" id="UP000000430">
    <property type="component" value="Chromosome"/>
</dbReference>
<dbReference type="EMBL" id="CR543861">
    <property type="protein sequence ID" value="CAG67910.1"/>
    <property type="molecule type" value="Genomic_DNA"/>
</dbReference>
<dbReference type="AlphaFoldDB" id="Q6FDE8"/>
<evidence type="ECO:0000256" key="8">
    <source>
        <dbReference type="ARBA" id="ARBA00023002"/>
    </source>
</evidence>
<dbReference type="HOGENOM" id="CLU_016755_0_2_6"/>
<comment type="catalytic activity">
    <reaction evidence="12 16">
        <text>N(6)-[(R)-dihydrolipoyl]-L-lysyl-[protein] + NAD(+) = N(6)-[(R)-lipoyl]-L-lysyl-[protein] + NADH + H(+)</text>
        <dbReference type="Rhea" id="RHEA:15045"/>
        <dbReference type="Rhea" id="RHEA-COMP:10474"/>
        <dbReference type="Rhea" id="RHEA-COMP:10475"/>
        <dbReference type="ChEBI" id="CHEBI:15378"/>
        <dbReference type="ChEBI" id="CHEBI:57540"/>
        <dbReference type="ChEBI" id="CHEBI:57945"/>
        <dbReference type="ChEBI" id="CHEBI:83099"/>
        <dbReference type="ChEBI" id="CHEBI:83100"/>
        <dbReference type="EC" id="1.8.1.4"/>
    </reaction>
</comment>
<evidence type="ECO:0000256" key="7">
    <source>
        <dbReference type="ARBA" id="ARBA00022827"/>
    </source>
</evidence>
<feature type="domain" description="FAD/NAD(P)-binding" evidence="18">
    <location>
        <begin position="8"/>
        <end position="328"/>
    </location>
</feature>
<dbReference type="InterPro" id="IPR001100">
    <property type="entry name" value="Pyr_nuc-diS_OxRdtase"/>
</dbReference>
<keyword evidence="5" id="KW-0963">Cytoplasm</keyword>
<evidence type="ECO:0000256" key="2">
    <source>
        <dbReference type="ARBA" id="ARBA00007532"/>
    </source>
</evidence>
<dbReference type="InterPro" id="IPR036188">
    <property type="entry name" value="FAD/NAD-bd_sf"/>
</dbReference>
<feature type="domain" description="Pyridine nucleotide-disulphide oxidoreductase dimerisation" evidence="17">
    <location>
        <begin position="349"/>
        <end position="457"/>
    </location>
</feature>
<keyword evidence="8 16" id="KW-0560">Oxidoreductase</keyword>
<evidence type="ECO:0000259" key="18">
    <source>
        <dbReference type="Pfam" id="PF07992"/>
    </source>
</evidence>
<dbReference type="SUPFAM" id="SSF55424">
    <property type="entry name" value="FAD/NAD-linked reductases, dimerisation (C-terminal) domain"/>
    <property type="match status" value="1"/>
</dbReference>
<proteinExistence type="inferred from homology"/>
<evidence type="ECO:0000256" key="9">
    <source>
        <dbReference type="ARBA" id="ARBA00023027"/>
    </source>
</evidence>
<keyword evidence="11 16" id="KW-0676">Redox-active center</keyword>
<feature type="binding site" evidence="14">
    <location>
        <begin position="183"/>
        <end position="190"/>
    </location>
    <ligand>
        <name>NAD(+)</name>
        <dbReference type="ChEBI" id="CHEBI:57540"/>
    </ligand>
</feature>
<feature type="disulfide bond" description="Redox-active" evidence="15">
    <location>
        <begin position="45"/>
        <end position="50"/>
    </location>
</feature>
<dbReference type="InterPro" id="IPR012999">
    <property type="entry name" value="Pyr_OxRdtase_I_AS"/>
</dbReference>
<evidence type="ECO:0000313" key="20">
    <source>
        <dbReference type="Proteomes" id="UP000000430"/>
    </source>
</evidence>
<dbReference type="SUPFAM" id="SSF51905">
    <property type="entry name" value="FAD/NAD(P)-binding domain"/>
    <property type="match status" value="1"/>
</dbReference>